<evidence type="ECO:0000256" key="1">
    <source>
        <dbReference type="ARBA" id="ARBA00022475"/>
    </source>
</evidence>
<accession>A0ABU7G7P8</accession>
<dbReference type="InterPro" id="IPR010664">
    <property type="entry name" value="LipoPS_assembly_LptC-rel"/>
</dbReference>
<keyword evidence="1 6" id="KW-1003">Cell membrane</keyword>
<evidence type="ECO:0000313" key="9">
    <source>
        <dbReference type="Proteomes" id="UP001310248"/>
    </source>
</evidence>
<proteinExistence type="inferred from homology"/>
<evidence type="ECO:0000256" key="3">
    <source>
        <dbReference type="ARBA" id="ARBA00022692"/>
    </source>
</evidence>
<keyword evidence="3 6" id="KW-0812">Transmembrane</keyword>
<evidence type="ECO:0000313" key="8">
    <source>
        <dbReference type="EMBL" id="MEE1675427.1"/>
    </source>
</evidence>
<evidence type="ECO:0000256" key="2">
    <source>
        <dbReference type="ARBA" id="ARBA00022519"/>
    </source>
</evidence>
<organism evidence="8 9">
    <name type="scientific">Agarivorans aestuarii</name>
    <dbReference type="NCBI Taxonomy" id="1563703"/>
    <lineage>
        <taxon>Bacteria</taxon>
        <taxon>Pseudomonadati</taxon>
        <taxon>Pseudomonadota</taxon>
        <taxon>Gammaproteobacteria</taxon>
        <taxon>Alteromonadales</taxon>
        <taxon>Alteromonadaceae</taxon>
        <taxon>Agarivorans</taxon>
    </lineage>
</organism>
<comment type="function">
    <text evidence="6">Involved in the assembly of lipopolysaccharide (LPS). Required for the translocation of LPS from the inner membrane to the outer membrane. Facilitates the transfer of LPS from the inner membrane to the periplasmic protein LptA. Could be a docking site for LptA.</text>
</comment>
<comment type="caution">
    <text evidence="8">The sequence shown here is derived from an EMBL/GenBank/DDBJ whole genome shotgun (WGS) entry which is preliminary data.</text>
</comment>
<evidence type="ECO:0000256" key="5">
    <source>
        <dbReference type="ARBA" id="ARBA00023136"/>
    </source>
</evidence>
<dbReference type="Proteomes" id="UP001310248">
    <property type="component" value="Unassembled WGS sequence"/>
</dbReference>
<dbReference type="InterPro" id="IPR052363">
    <property type="entry name" value="LPS_export_LptC"/>
</dbReference>
<keyword evidence="5 6" id="KW-0472">Membrane</keyword>
<dbReference type="PANTHER" id="PTHR37481:SF1">
    <property type="entry name" value="LIPOPOLYSACCHARIDE EXPORT SYSTEM PROTEIN LPTC"/>
    <property type="match status" value="1"/>
</dbReference>
<dbReference type="EMBL" id="JAYDYW010000013">
    <property type="protein sequence ID" value="MEE1675427.1"/>
    <property type="molecule type" value="Genomic_DNA"/>
</dbReference>
<comment type="function">
    <text evidence="7">Required for the translocation of lipopolysaccharide (LPS) from the inner membrane to the outer membrane.</text>
</comment>
<dbReference type="RefSeq" id="WP_329776329.1">
    <property type="nucleotide sequence ID" value="NZ_JAYDYW010000013.1"/>
</dbReference>
<dbReference type="Gene3D" id="2.60.450.10">
    <property type="entry name" value="Lipopolysaccharide (LPS) transport protein A like domain"/>
    <property type="match status" value="1"/>
</dbReference>
<gene>
    <name evidence="6 8" type="primary">lptC</name>
    <name evidence="8" type="ORF">SNR37_000752</name>
</gene>
<protein>
    <recommendedName>
        <fullName evidence="6 7">Lipopolysaccharide export system protein LptC</fullName>
    </recommendedName>
</protein>
<keyword evidence="9" id="KW-1185">Reference proteome</keyword>
<reference evidence="9" key="1">
    <citation type="submission" date="2023-07" db="EMBL/GenBank/DDBJ databases">
        <title>Draft genome sequence of Agarivorans aestuarii strain ZMCS4, a CAZymes producing bacteria isolated from the marine brown algae Clodostephus spongiosus.</title>
        <authorList>
            <person name="Lorente B."/>
            <person name="Cabral C."/>
            <person name="Frias J."/>
            <person name="Faria J."/>
            <person name="Toubarro D."/>
        </authorList>
    </citation>
    <scope>NUCLEOTIDE SEQUENCE [LARGE SCALE GENOMIC DNA]</scope>
    <source>
        <strain evidence="9">ZMCS4</strain>
    </source>
</reference>
<evidence type="ECO:0000256" key="6">
    <source>
        <dbReference type="HAMAP-Rule" id="MF_01915"/>
    </source>
</evidence>
<keyword evidence="4 6" id="KW-1133">Transmembrane helix</keyword>
<comment type="subunit">
    <text evidence="6">Component of the lipopolysaccharide transport and assembly complex. Interacts with LptA and the LptBFG transporter complex.</text>
</comment>
<name>A0ABU7G7P8_9ALTE</name>
<dbReference type="NCBIfam" id="TIGR04409">
    <property type="entry name" value="LptC_YrbK"/>
    <property type="match status" value="1"/>
</dbReference>
<evidence type="ECO:0000256" key="4">
    <source>
        <dbReference type="ARBA" id="ARBA00022989"/>
    </source>
</evidence>
<dbReference type="Pfam" id="PF06835">
    <property type="entry name" value="LptC"/>
    <property type="match status" value="1"/>
</dbReference>
<dbReference type="InterPro" id="IPR026265">
    <property type="entry name" value="LptC"/>
</dbReference>
<dbReference type="HAMAP" id="MF_01915">
    <property type="entry name" value="LPS_assembly_LptC"/>
    <property type="match status" value="1"/>
</dbReference>
<dbReference type="PANTHER" id="PTHR37481">
    <property type="entry name" value="LIPOPOLYSACCHARIDE EXPORT SYSTEM PROTEIN LPTC"/>
    <property type="match status" value="1"/>
</dbReference>
<keyword evidence="2 6" id="KW-0997">Cell inner membrane</keyword>
<dbReference type="PIRSF" id="PIRSF028513">
    <property type="entry name" value="LptC"/>
    <property type="match status" value="1"/>
</dbReference>
<comment type="similarity">
    <text evidence="6 7">Belongs to the LptC family.</text>
</comment>
<comment type="subcellular location">
    <subcellularLocation>
        <location evidence="6">Cell inner membrane</location>
        <topology evidence="6">Single-pass membrane protein</topology>
    </subcellularLocation>
</comment>
<evidence type="ECO:0000256" key="7">
    <source>
        <dbReference type="PIRNR" id="PIRNR028513"/>
    </source>
</evidence>
<sequence>MNRPTWFFAGLFVLALVLWQLSPSETEQLSAKREASKPNFVAEKLYSVSFGENGSPRYRIYAEEMEFFEQLKHTTFAQPKILVYPDPSQPVWQIVADHATVQQQQNVILNDNVVIKNLSRGEYVRDLITERLEIDLQTETMSSDQPVTVYGPSYELYGVGMDGDLANEIVTLLDDIEAVYHNPQE</sequence>